<keyword evidence="2" id="KW-1185">Reference proteome</keyword>
<gene>
    <name evidence="1" type="ORF">HJG52_19985</name>
</gene>
<protein>
    <submittedName>
        <fullName evidence="1">Uncharacterized protein</fullName>
    </submittedName>
</protein>
<reference evidence="1 2" key="1">
    <citation type="submission" date="2020-04" db="EMBL/GenBank/DDBJ databases">
        <title>Knoellia sp. isolate from air conditioner.</title>
        <authorList>
            <person name="Chea S."/>
            <person name="Kim D.-U."/>
        </authorList>
    </citation>
    <scope>NUCLEOTIDE SEQUENCE [LARGE SCALE GENOMIC DNA]</scope>
    <source>
        <strain evidence="1 2">DB2414S</strain>
    </source>
</reference>
<evidence type="ECO:0000313" key="2">
    <source>
        <dbReference type="Proteomes" id="UP000588586"/>
    </source>
</evidence>
<name>A0A849HLN9_9MICO</name>
<comment type="caution">
    <text evidence="1">The sequence shown here is derived from an EMBL/GenBank/DDBJ whole genome shotgun (WGS) entry which is preliminary data.</text>
</comment>
<dbReference type="InterPro" id="IPR046609">
    <property type="entry name" value="DUF6668"/>
</dbReference>
<accession>A0A849HLN9</accession>
<evidence type="ECO:0000313" key="1">
    <source>
        <dbReference type="EMBL" id="NNM48272.1"/>
    </source>
</evidence>
<dbReference type="Pfam" id="PF20373">
    <property type="entry name" value="DUF6668"/>
    <property type="match status" value="1"/>
</dbReference>
<organism evidence="1 2">
    <name type="scientific">Knoellia koreensis</name>
    <dbReference type="NCBI Taxonomy" id="2730921"/>
    <lineage>
        <taxon>Bacteria</taxon>
        <taxon>Bacillati</taxon>
        <taxon>Actinomycetota</taxon>
        <taxon>Actinomycetes</taxon>
        <taxon>Micrococcales</taxon>
        <taxon>Intrasporangiaceae</taxon>
        <taxon>Knoellia</taxon>
    </lineage>
</organism>
<dbReference type="EMBL" id="JABEPQ010000008">
    <property type="protein sequence ID" value="NNM48272.1"/>
    <property type="molecule type" value="Genomic_DNA"/>
</dbReference>
<dbReference type="Proteomes" id="UP000588586">
    <property type="component" value="Unassembled WGS sequence"/>
</dbReference>
<dbReference type="AlphaFoldDB" id="A0A849HLN9"/>
<dbReference type="RefSeq" id="WP_171245394.1">
    <property type="nucleotide sequence ID" value="NZ_JABEPQ010000008.1"/>
</dbReference>
<sequence length="198" mass="20506">MPTIVPTPSTVPELVEVDEPSGPLAPQPHVPSPQDALPVKRTHASAALWVVGAHGGSGESTLAELDEAWKAAGHAWPELPDGAPVACVVVARTNVRSLLAARTALTQWAASSAGESVRLLGLVLVADAPGKVPAPIRDLAKVVGGGAPRVWHVPWVEAWRLGDPVTERTPRAVSKLVSQLRSLAATATAGADTPLKEE</sequence>
<proteinExistence type="predicted"/>